<reference evidence="2" key="2">
    <citation type="submission" date="2020-05" db="UniProtKB">
        <authorList>
            <consortium name="EnsemblMetazoa"/>
        </authorList>
    </citation>
    <scope>IDENTIFICATION</scope>
    <source>
        <strain evidence="2">maculatus3</strain>
    </source>
</reference>
<name>A0A182SSG8_9DIPT</name>
<feature type="compositionally biased region" description="Low complexity" evidence="1">
    <location>
        <begin position="44"/>
        <end position="70"/>
    </location>
</feature>
<evidence type="ECO:0000313" key="2">
    <source>
        <dbReference type="EnsemblMetazoa" id="AMAM012500-PA"/>
    </source>
</evidence>
<proteinExistence type="predicted"/>
<dbReference type="EnsemblMetazoa" id="AMAM012500-RA">
    <property type="protein sequence ID" value="AMAM012500-PA"/>
    <property type="gene ID" value="AMAM012500"/>
</dbReference>
<keyword evidence="3" id="KW-1185">Reference proteome</keyword>
<organism evidence="2 3">
    <name type="scientific">Anopheles maculatus</name>
    <dbReference type="NCBI Taxonomy" id="74869"/>
    <lineage>
        <taxon>Eukaryota</taxon>
        <taxon>Metazoa</taxon>
        <taxon>Ecdysozoa</taxon>
        <taxon>Arthropoda</taxon>
        <taxon>Hexapoda</taxon>
        <taxon>Insecta</taxon>
        <taxon>Pterygota</taxon>
        <taxon>Neoptera</taxon>
        <taxon>Endopterygota</taxon>
        <taxon>Diptera</taxon>
        <taxon>Nematocera</taxon>
        <taxon>Culicoidea</taxon>
        <taxon>Culicidae</taxon>
        <taxon>Anophelinae</taxon>
        <taxon>Anopheles</taxon>
        <taxon>Anopheles maculatus group</taxon>
    </lineage>
</organism>
<evidence type="ECO:0008006" key="4">
    <source>
        <dbReference type="Google" id="ProtNLM"/>
    </source>
</evidence>
<sequence length="117" mass="12248">RREHSGWYKCTSRHLNFQYSSIGYYLSVRYDPIDVTSEPVEQDLSLSPSSSSSSSPASSSAAFTPTNGAGASAGGPFPGSVPIGTNSFKAGGQMEVELGGSVTLQCPQGKTPDQIKL</sequence>
<evidence type="ECO:0000313" key="3">
    <source>
        <dbReference type="Proteomes" id="UP000075901"/>
    </source>
</evidence>
<dbReference type="AlphaFoldDB" id="A0A182SSG8"/>
<protein>
    <recommendedName>
        <fullName evidence="4">Ig-like domain-containing protein</fullName>
    </recommendedName>
</protein>
<evidence type="ECO:0000256" key="1">
    <source>
        <dbReference type="SAM" id="MobiDB-lite"/>
    </source>
</evidence>
<feature type="region of interest" description="Disordered" evidence="1">
    <location>
        <begin position="38"/>
        <end position="88"/>
    </location>
</feature>
<dbReference type="VEuPathDB" id="VectorBase:AMAM012500"/>
<dbReference type="Proteomes" id="UP000075901">
    <property type="component" value="Unassembled WGS sequence"/>
</dbReference>
<reference evidence="3" key="1">
    <citation type="submission" date="2013-09" db="EMBL/GenBank/DDBJ databases">
        <title>The Genome Sequence of Anopheles maculatus species B.</title>
        <authorList>
            <consortium name="The Broad Institute Genomics Platform"/>
            <person name="Neafsey D.E."/>
            <person name="Besansky N."/>
            <person name="Howell P."/>
            <person name="Walton C."/>
            <person name="Young S.K."/>
            <person name="Zeng Q."/>
            <person name="Gargeya S."/>
            <person name="Fitzgerald M."/>
            <person name="Haas B."/>
            <person name="Abouelleil A."/>
            <person name="Allen A.W."/>
            <person name="Alvarado L."/>
            <person name="Arachchi H.M."/>
            <person name="Berlin A.M."/>
            <person name="Chapman S.B."/>
            <person name="Gainer-Dewar J."/>
            <person name="Goldberg J."/>
            <person name="Griggs A."/>
            <person name="Gujja S."/>
            <person name="Hansen M."/>
            <person name="Howarth C."/>
            <person name="Imamovic A."/>
            <person name="Ireland A."/>
            <person name="Larimer J."/>
            <person name="McCowan C."/>
            <person name="Murphy C."/>
            <person name="Pearson M."/>
            <person name="Poon T.W."/>
            <person name="Priest M."/>
            <person name="Roberts A."/>
            <person name="Saif S."/>
            <person name="Shea T."/>
            <person name="Sisk P."/>
            <person name="Sykes S."/>
            <person name="Wortman J."/>
            <person name="Nusbaum C."/>
            <person name="Birren B."/>
        </authorList>
    </citation>
    <scope>NUCLEOTIDE SEQUENCE [LARGE SCALE GENOMIC DNA]</scope>
    <source>
        <strain evidence="3">maculatus3</strain>
    </source>
</reference>
<accession>A0A182SSG8</accession>